<evidence type="ECO:0000256" key="1">
    <source>
        <dbReference type="ARBA" id="ARBA00004395"/>
    </source>
</evidence>
<keyword evidence="7" id="KW-0472">Membrane</keyword>
<evidence type="ECO:0000256" key="3">
    <source>
        <dbReference type="ARBA" id="ARBA00020983"/>
    </source>
</evidence>
<evidence type="ECO:0000256" key="7">
    <source>
        <dbReference type="ARBA" id="ARBA00023136"/>
    </source>
</evidence>
<dbReference type="GO" id="GO:0015031">
    <property type="term" value="P:protein transport"/>
    <property type="evidence" value="ECO:0007669"/>
    <property type="project" value="UniProtKB-KW"/>
</dbReference>
<dbReference type="GeneID" id="19299624"/>
<evidence type="ECO:0000313" key="11">
    <source>
        <dbReference type="Proteomes" id="UP000030669"/>
    </source>
</evidence>
<evidence type="ECO:0000256" key="5">
    <source>
        <dbReference type="ARBA" id="ARBA00022927"/>
    </source>
</evidence>
<keyword evidence="6" id="KW-0333">Golgi apparatus</keyword>
<evidence type="ECO:0000256" key="6">
    <source>
        <dbReference type="ARBA" id="ARBA00023034"/>
    </source>
</evidence>
<evidence type="ECO:0000313" key="10">
    <source>
        <dbReference type="EMBL" id="EPQ60048.1"/>
    </source>
</evidence>
<feature type="compositionally biased region" description="Polar residues" evidence="9">
    <location>
        <begin position="404"/>
        <end position="416"/>
    </location>
</feature>
<organism evidence="10 11">
    <name type="scientific">Gloeophyllum trabeum (strain ATCC 11539 / FP-39264 / Madison 617)</name>
    <name type="common">Brown rot fungus</name>
    <dbReference type="NCBI Taxonomy" id="670483"/>
    <lineage>
        <taxon>Eukaryota</taxon>
        <taxon>Fungi</taxon>
        <taxon>Dikarya</taxon>
        <taxon>Basidiomycota</taxon>
        <taxon>Agaricomycotina</taxon>
        <taxon>Agaricomycetes</taxon>
        <taxon>Gloeophyllales</taxon>
        <taxon>Gloeophyllaceae</taxon>
        <taxon>Gloeophyllum</taxon>
    </lineage>
</organism>
<proteinExistence type="inferred from homology"/>
<dbReference type="OMA" id="QRCIHGV"/>
<dbReference type="AlphaFoldDB" id="S7QL76"/>
<comment type="similarity">
    <text evidence="2">Belongs to the COG8 family.</text>
</comment>
<dbReference type="OrthoDB" id="1661054at2759"/>
<dbReference type="InterPro" id="IPR007255">
    <property type="entry name" value="COG8"/>
</dbReference>
<gene>
    <name evidence="10" type="ORF">GLOTRDRAFT_112829</name>
</gene>
<dbReference type="HOGENOM" id="CLU_017968_2_0_1"/>
<evidence type="ECO:0000256" key="2">
    <source>
        <dbReference type="ARBA" id="ARBA00006419"/>
    </source>
</evidence>
<dbReference type="PANTHER" id="PTHR21311">
    <property type="entry name" value="CONSERVED OLIGOMERIC GOLGI COMPLEX COMPONENT 8"/>
    <property type="match status" value="1"/>
</dbReference>
<reference evidence="10 11" key="1">
    <citation type="journal article" date="2012" name="Science">
        <title>The Paleozoic origin of enzymatic lignin decomposition reconstructed from 31 fungal genomes.</title>
        <authorList>
            <person name="Floudas D."/>
            <person name="Binder M."/>
            <person name="Riley R."/>
            <person name="Barry K."/>
            <person name="Blanchette R.A."/>
            <person name="Henrissat B."/>
            <person name="Martinez A.T."/>
            <person name="Otillar R."/>
            <person name="Spatafora J.W."/>
            <person name="Yadav J.S."/>
            <person name="Aerts A."/>
            <person name="Benoit I."/>
            <person name="Boyd A."/>
            <person name="Carlson A."/>
            <person name="Copeland A."/>
            <person name="Coutinho P.M."/>
            <person name="de Vries R.P."/>
            <person name="Ferreira P."/>
            <person name="Findley K."/>
            <person name="Foster B."/>
            <person name="Gaskell J."/>
            <person name="Glotzer D."/>
            <person name="Gorecki P."/>
            <person name="Heitman J."/>
            <person name="Hesse C."/>
            <person name="Hori C."/>
            <person name="Igarashi K."/>
            <person name="Jurgens J.A."/>
            <person name="Kallen N."/>
            <person name="Kersten P."/>
            <person name="Kohler A."/>
            <person name="Kuees U."/>
            <person name="Kumar T.K.A."/>
            <person name="Kuo A."/>
            <person name="LaButti K."/>
            <person name="Larrondo L.F."/>
            <person name="Lindquist E."/>
            <person name="Ling A."/>
            <person name="Lombard V."/>
            <person name="Lucas S."/>
            <person name="Lundell T."/>
            <person name="Martin R."/>
            <person name="McLaughlin D.J."/>
            <person name="Morgenstern I."/>
            <person name="Morin E."/>
            <person name="Murat C."/>
            <person name="Nagy L.G."/>
            <person name="Nolan M."/>
            <person name="Ohm R.A."/>
            <person name="Patyshakuliyeva A."/>
            <person name="Rokas A."/>
            <person name="Ruiz-Duenas F.J."/>
            <person name="Sabat G."/>
            <person name="Salamov A."/>
            <person name="Samejima M."/>
            <person name="Schmutz J."/>
            <person name="Slot J.C."/>
            <person name="St John F."/>
            <person name="Stenlid J."/>
            <person name="Sun H."/>
            <person name="Sun S."/>
            <person name="Syed K."/>
            <person name="Tsang A."/>
            <person name="Wiebenga A."/>
            <person name="Young D."/>
            <person name="Pisabarro A."/>
            <person name="Eastwood D.C."/>
            <person name="Martin F."/>
            <person name="Cullen D."/>
            <person name="Grigoriev I.V."/>
            <person name="Hibbett D.S."/>
        </authorList>
    </citation>
    <scope>NUCLEOTIDE SEQUENCE [LARGE SCALE GENOMIC DNA]</scope>
    <source>
        <strain evidence="10 11">ATCC 11539</strain>
    </source>
</reference>
<dbReference type="PANTHER" id="PTHR21311:SF0">
    <property type="entry name" value="CONSERVED OLIGOMERIC GOLGI COMPLEX SUBUNIT 8"/>
    <property type="match status" value="1"/>
</dbReference>
<name>S7QL76_GLOTA</name>
<accession>S7QL76</accession>
<comment type="subcellular location">
    <subcellularLocation>
        <location evidence="1">Golgi apparatus membrane</location>
        <topology evidence="1">Peripheral membrane protein</topology>
    </subcellularLocation>
</comment>
<dbReference type="KEGG" id="gtr:GLOTRDRAFT_112829"/>
<dbReference type="EMBL" id="KB469296">
    <property type="protein sequence ID" value="EPQ60048.1"/>
    <property type="molecule type" value="Genomic_DNA"/>
</dbReference>
<dbReference type="Proteomes" id="UP000030669">
    <property type="component" value="Unassembled WGS sequence"/>
</dbReference>
<dbReference type="GO" id="GO:0006891">
    <property type="term" value="P:intra-Golgi vesicle-mediated transport"/>
    <property type="evidence" value="ECO:0007669"/>
    <property type="project" value="TreeGrafter"/>
</dbReference>
<keyword evidence="4" id="KW-0813">Transport</keyword>
<dbReference type="STRING" id="670483.S7QL76"/>
<dbReference type="GO" id="GO:0017119">
    <property type="term" value="C:Golgi transport complex"/>
    <property type="evidence" value="ECO:0007669"/>
    <property type="project" value="InterPro"/>
</dbReference>
<dbReference type="InterPro" id="IPR016159">
    <property type="entry name" value="Cullin_repeat-like_dom_sf"/>
</dbReference>
<feature type="region of interest" description="Disordered" evidence="9">
    <location>
        <begin position="404"/>
        <end position="428"/>
    </location>
</feature>
<dbReference type="GO" id="GO:0000139">
    <property type="term" value="C:Golgi membrane"/>
    <property type="evidence" value="ECO:0007669"/>
    <property type="project" value="UniProtKB-SubCell"/>
</dbReference>
<dbReference type="eggNOG" id="KOG2069">
    <property type="taxonomic scope" value="Eukaryota"/>
</dbReference>
<protein>
    <recommendedName>
        <fullName evidence="3">Conserved oligomeric Golgi complex subunit 8</fullName>
    </recommendedName>
    <alternativeName>
        <fullName evidence="8">Component of oligomeric Golgi complex 8</fullName>
    </alternativeName>
</protein>
<sequence length="546" mass="57754">MAEQFELPEVASTAEATSEASIASVASLAEILSSTADPAASKVSFSSPPATAYLSHLTTLPLDTLLSEPTTLSSTSAQLTNALTTLCNTNYRTFLSLHRTNTTLSTTLASVTASLSSLLSSSLPELEASTRAFSGTSKAVQDERRTAAAVREQHDKLRDLLEIPALADACVRGGHFAEALALAAHTRALPNVPIVADVQAEVDAALRGMLAQLLAALREQAKLPALFKAASFLRRMGVLAEDELALAFLASRAAYLDASFAAVEAARTGEREAHARFLKRYVDAWREGVHDLVTQYTAIFLERTPPPPPVVRALLTTLAAGLVERLLDTLRSNVRYLRGDPAALASLLTQLTYCAASFARVGMDFGAHLAPIFYNEVRAGVTEAFSEASASFVDAIKNTGTKSPSEVLITPSSGSNPPVPPRDYSVESSPPHVAPHILTSYPPLALYTNALLTALNGLRLLAPQDLLGDAVEALDASLVASAEALLQINGEGEEKGLVGAARQVFGTVFVPFVRRALVEGVYGVRVEGAWVPGGRLGEVLDRMGEA</sequence>
<evidence type="ECO:0000256" key="9">
    <source>
        <dbReference type="SAM" id="MobiDB-lite"/>
    </source>
</evidence>
<dbReference type="Pfam" id="PF04124">
    <property type="entry name" value="Dor1"/>
    <property type="match status" value="1"/>
</dbReference>
<dbReference type="SUPFAM" id="SSF74788">
    <property type="entry name" value="Cullin repeat-like"/>
    <property type="match status" value="1"/>
</dbReference>
<evidence type="ECO:0000256" key="8">
    <source>
        <dbReference type="ARBA" id="ARBA00031347"/>
    </source>
</evidence>
<dbReference type="RefSeq" id="XP_007860539.1">
    <property type="nucleotide sequence ID" value="XM_007862348.1"/>
</dbReference>
<keyword evidence="5" id="KW-0653">Protein transport</keyword>
<keyword evidence="11" id="KW-1185">Reference proteome</keyword>
<evidence type="ECO:0000256" key="4">
    <source>
        <dbReference type="ARBA" id="ARBA00022448"/>
    </source>
</evidence>